<comment type="subcellular location">
    <subcellularLocation>
        <location evidence="1">Plastid</location>
        <location evidence="1">Chloroplast</location>
    </subcellularLocation>
</comment>
<keyword evidence="6" id="KW-0442">Lipid degradation</keyword>
<keyword evidence="11" id="KW-1185">Reference proteome</keyword>
<evidence type="ECO:0000256" key="3">
    <source>
        <dbReference type="ARBA" id="ARBA00022640"/>
    </source>
</evidence>
<gene>
    <name evidence="10" type="ORF">JKP88DRAFT_279940</name>
</gene>
<evidence type="ECO:0000313" key="11">
    <source>
        <dbReference type="Proteomes" id="UP000664859"/>
    </source>
</evidence>
<dbReference type="EMBL" id="JAFCMP010000423">
    <property type="protein sequence ID" value="KAG5180026.1"/>
    <property type="molecule type" value="Genomic_DNA"/>
</dbReference>
<dbReference type="PANTHER" id="PTHR31403:SF7">
    <property type="entry name" value="PHOSPHOLIPASE A1-IGAMMA3, CHLOROPLASTIC"/>
    <property type="match status" value="1"/>
</dbReference>
<evidence type="ECO:0000313" key="10">
    <source>
        <dbReference type="EMBL" id="KAG5180026.1"/>
    </source>
</evidence>
<evidence type="ECO:0000256" key="2">
    <source>
        <dbReference type="ARBA" id="ARBA00022528"/>
    </source>
</evidence>
<evidence type="ECO:0000256" key="8">
    <source>
        <dbReference type="SAM" id="MobiDB-lite"/>
    </source>
</evidence>
<dbReference type="InterPro" id="IPR029058">
    <property type="entry name" value="AB_hydrolase_fold"/>
</dbReference>
<keyword evidence="3" id="KW-0934">Plastid</keyword>
<evidence type="ECO:0000259" key="9">
    <source>
        <dbReference type="Pfam" id="PF01764"/>
    </source>
</evidence>
<keyword evidence="7" id="KW-0443">Lipid metabolism</keyword>
<accession>A0A836CDJ3</accession>
<dbReference type="Proteomes" id="UP000664859">
    <property type="component" value="Unassembled WGS sequence"/>
</dbReference>
<reference evidence="10" key="1">
    <citation type="submission" date="2021-02" db="EMBL/GenBank/DDBJ databases">
        <title>First Annotated Genome of the Yellow-green Alga Tribonema minus.</title>
        <authorList>
            <person name="Mahan K.M."/>
        </authorList>
    </citation>
    <scope>NUCLEOTIDE SEQUENCE</scope>
    <source>
        <strain evidence="10">UTEX B ZZ1240</strain>
    </source>
</reference>
<proteinExistence type="predicted"/>
<dbReference type="CDD" id="cd00519">
    <property type="entry name" value="Lipase_3"/>
    <property type="match status" value="1"/>
</dbReference>
<protein>
    <submittedName>
        <fullName evidence="10">Alpha/Beta hydrolase protein</fullName>
    </submittedName>
</protein>
<dbReference type="GO" id="GO:0016042">
    <property type="term" value="P:lipid catabolic process"/>
    <property type="evidence" value="ECO:0007669"/>
    <property type="project" value="UniProtKB-KW"/>
</dbReference>
<dbReference type="AlphaFoldDB" id="A0A836CDJ3"/>
<feature type="region of interest" description="Disordered" evidence="8">
    <location>
        <begin position="1"/>
        <end position="23"/>
    </location>
</feature>
<dbReference type="Pfam" id="PF01764">
    <property type="entry name" value="Lipase_3"/>
    <property type="match status" value="1"/>
</dbReference>
<organism evidence="10 11">
    <name type="scientific">Tribonema minus</name>
    <dbReference type="NCBI Taxonomy" id="303371"/>
    <lineage>
        <taxon>Eukaryota</taxon>
        <taxon>Sar</taxon>
        <taxon>Stramenopiles</taxon>
        <taxon>Ochrophyta</taxon>
        <taxon>PX clade</taxon>
        <taxon>Xanthophyceae</taxon>
        <taxon>Tribonematales</taxon>
        <taxon>Tribonemataceae</taxon>
        <taxon>Tribonema</taxon>
    </lineage>
</organism>
<keyword evidence="2" id="KW-0150">Chloroplast</keyword>
<dbReference type="GO" id="GO:0004620">
    <property type="term" value="F:phospholipase activity"/>
    <property type="evidence" value="ECO:0007669"/>
    <property type="project" value="UniProtKB-ARBA"/>
</dbReference>
<dbReference type="InterPro" id="IPR002921">
    <property type="entry name" value="Fungal_lipase-type"/>
</dbReference>
<evidence type="ECO:0000256" key="4">
    <source>
        <dbReference type="ARBA" id="ARBA00022801"/>
    </source>
</evidence>
<dbReference type="Gene3D" id="3.40.50.1820">
    <property type="entry name" value="alpha/beta hydrolase"/>
    <property type="match status" value="1"/>
</dbReference>
<evidence type="ECO:0000256" key="6">
    <source>
        <dbReference type="ARBA" id="ARBA00022963"/>
    </source>
</evidence>
<evidence type="ECO:0000256" key="1">
    <source>
        <dbReference type="ARBA" id="ARBA00004229"/>
    </source>
</evidence>
<evidence type="ECO:0000256" key="7">
    <source>
        <dbReference type="ARBA" id="ARBA00023098"/>
    </source>
</evidence>
<feature type="domain" description="Fungal lipase-type" evidence="9">
    <location>
        <begin position="234"/>
        <end position="446"/>
    </location>
</feature>
<dbReference type="GO" id="GO:0009507">
    <property type="term" value="C:chloroplast"/>
    <property type="evidence" value="ECO:0007669"/>
    <property type="project" value="UniProtKB-SubCell"/>
</dbReference>
<evidence type="ECO:0000256" key="5">
    <source>
        <dbReference type="ARBA" id="ARBA00022946"/>
    </source>
</evidence>
<comment type="caution">
    <text evidence="10">The sequence shown here is derived from an EMBL/GenBank/DDBJ whole genome shotgun (WGS) entry which is preliminary data.</text>
</comment>
<sequence>MRTLASSSELVPDRQNKCSNTDGYGAGVGEDAKVKHHTGTLTSSWAFVPFAQESCLHQSSASTAPDLTKLPASTATVEPEITVHSLPQWLRGRKDLAKWGQFAQITYDVYCYRRDASGNVPTRFDFAKYFEITYDVYGYKRDANGNVPTRFDFDGDSRTLQELTNYGLCFHYEVSPGGPDHVKCEYDFSGDFEVVSSIYTKAMDSHHETAWAGFIAVETAEAAARDGRSGRDVVISWRGTQTNQEWVADGRFIQAPWFSPEESEIKPLRELDQTDAEAAPRIQSAIADIEADDTTGPPMLVHRGFNYMYNRRCDQHGHTERDDDGETPRNHILATLGALRDEPQVEVGRIIATGHSLGAALATLNAYDVVQMEWTDGKKAPAFAVTWASPPVGNDVFCADMDAKFKDAVTWASLPVGNDVFCADMGAKMPGHVSVTNDGDLVPSTFMRGYNSDAHMPGHVRVTNDGDLVPSTFVRGYSHGGQQLMLSSQGLEDKKLIEKLDGWNPFDIGQLHNLELHLHLVDDTRPLEVMNKSDDLLSQAYRAKHKVAPKPAYRAKHTVVPNWMSVQEPGPHHWPRYVNRYERMDLYL</sequence>
<dbReference type="PANTHER" id="PTHR31403">
    <property type="entry name" value="PHOSPHOLIPASE A1-IBETA2, CHLOROPLASTIC"/>
    <property type="match status" value="1"/>
</dbReference>
<dbReference type="SUPFAM" id="SSF53474">
    <property type="entry name" value="alpha/beta-Hydrolases"/>
    <property type="match status" value="1"/>
</dbReference>
<keyword evidence="5" id="KW-0809">Transit peptide</keyword>
<dbReference type="OrthoDB" id="426718at2759"/>
<name>A0A836CDJ3_9STRA</name>
<keyword evidence="4 10" id="KW-0378">Hydrolase</keyword>